<dbReference type="InterPro" id="IPR050707">
    <property type="entry name" value="HTH_MetabolicPath_Reg"/>
</dbReference>
<protein>
    <submittedName>
        <fullName evidence="6">SMP-30/gluconolactonase/LRE family protein</fullName>
    </submittedName>
</protein>
<evidence type="ECO:0000259" key="4">
    <source>
        <dbReference type="PROSITE" id="PS51077"/>
    </source>
</evidence>
<name>A0ABT1LGC8_9HYPH</name>
<dbReference type="PANTHER" id="PTHR30136:SF24">
    <property type="entry name" value="HTH-TYPE TRANSCRIPTIONAL REPRESSOR ALLR"/>
    <property type="match status" value="1"/>
</dbReference>
<dbReference type="Gene3D" id="3.30.450.40">
    <property type="match status" value="1"/>
</dbReference>
<dbReference type="PROSITE" id="PS51077">
    <property type="entry name" value="HTH_ICLR"/>
    <property type="match status" value="1"/>
</dbReference>
<dbReference type="RefSeq" id="WP_254745432.1">
    <property type="nucleotide sequence ID" value="NZ_JANCLU010000023.1"/>
</dbReference>
<organism evidence="6 7">
    <name type="scientific">Alsobacter ponti</name>
    <dbReference type="NCBI Taxonomy" id="2962936"/>
    <lineage>
        <taxon>Bacteria</taxon>
        <taxon>Pseudomonadati</taxon>
        <taxon>Pseudomonadota</taxon>
        <taxon>Alphaproteobacteria</taxon>
        <taxon>Hyphomicrobiales</taxon>
        <taxon>Alsobacteraceae</taxon>
        <taxon>Alsobacter</taxon>
    </lineage>
</organism>
<keyword evidence="2" id="KW-0238">DNA-binding</keyword>
<dbReference type="InterPro" id="IPR011042">
    <property type="entry name" value="6-blade_b-propeller_TolB-like"/>
</dbReference>
<proteinExistence type="predicted"/>
<dbReference type="InterPro" id="IPR013658">
    <property type="entry name" value="SGL"/>
</dbReference>
<dbReference type="Proteomes" id="UP001205890">
    <property type="component" value="Unassembled WGS sequence"/>
</dbReference>
<evidence type="ECO:0000259" key="5">
    <source>
        <dbReference type="PROSITE" id="PS51078"/>
    </source>
</evidence>
<dbReference type="PANTHER" id="PTHR30136">
    <property type="entry name" value="HELIX-TURN-HELIX TRANSCRIPTIONAL REGULATOR, ICLR FAMILY"/>
    <property type="match status" value="1"/>
</dbReference>
<dbReference type="Gene3D" id="2.120.10.30">
    <property type="entry name" value="TolB, C-terminal domain"/>
    <property type="match status" value="1"/>
</dbReference>
<dbReference type="InterPro" id="IPR036388">
    <property type="entry name" value="WH-like_DNA-bd_sf"/>
</dbReference>
<dbReference type="Pfam" id="PF09339">
    <property type="entry name" value="HTH_IclR"/>
    <property type="match status" value="1"/>
</dbReference>
<reference evidence="6 7" key="1">
    <citation type="submission" date="2022-07" db="EMBL/GenBank/DDBJ databases">
        <authorList>
            <person name="Li W.-J."/>
            <person name="Deng Q.-Q."/>
        </authorList>
    </citation>
    <scope>NUCLEOTIDE SEQUENCE [LARGE SCALE GENOMIC DNA]</scope>
    <source>
        <strain evidence="6 7">SYSU M60028</strain>
    </source>
</reference>
<keyword evidence="3" id="KW-0804">Transcription</keyword>
<dbReference type="PROSITE" id="PS51078">
    <property type="entry name" value="ICLR_ED"/>
    <property type="match status" value="1"/>
</dbReference>
<comment type="caution">
    <text evidence="6">The sequence shown here is derived from an EMBL/GenBank/DDBJ whole genome shotgun (WGS) entry which is preliminary data.</text>
</comment>
<evidence type="ECO:0000256" key="3">
    <source>
        <dbReference type="ARBA" id="ARBA00023163"/>
    </source>
</evidence>
<dbReference type="InterPro" id="IPR014757">
    <property type="entry name" value="Tscrpt_reg_IclR_C"/>
</dbReference>
<dbReference type="SMART" id="SM00346">
    <property type="entry name" value="HTH_ICLR"/>
    <property type="match status" value="1"/>
</dbReference>
<gene>
    <name evidence="6" type="ORF">NK718_18695</name>
</gene>
<dbReference type="InterPro" id="IPR029016">
    <property type="entry name" value="GAF-like_dom_sf"/>
</dbReference>
<dbReference type="SUPFAM" id="SSF46785">
    <property type="entry name" value="Winged helix' DNA-binding domain"/>
    <property type="match status" value="1"/>
</dbReference>
<dbReference type="Gene3D" id="1.10.10.10">
    <property type="entry name" value="Winged helix-like DNA-binding domain superfamily/Winged helix DNA-binding domain"/>
    <property type="match status" value="1"/>
</dbReference>
<dbReference type="PRINTS" id="PR01790">
    <property type="entry name" value="SMP30FAMILY"/>
</dbReference>
<dbReference type="InterPro" id="IPR036390">
    <property type="entry name" value="WH_DNA-bd_sf"/>
</dbReference>
<dbReference type="InterPro" id="IPR005471">
    <property type="entry name" value="Tscrpt_reg_IclR_N"/>
</dbReference>
<feature type="domain" description="HTH iclR-type" evidence="4">
    <location>
        <begin position="20"/>
        <end position="82"/>
    </location>
</feature>
<sequence>MRKGGDTGEREDASAAAPGTGLVVKALNLIDLIAGAPGELRAQSLADHLGLPRSTVYRILNTLQQRGMVRLDPGSQGYFPGFKFLEYAEAVWPQPDLPPLAMTELRWLRELSGETTYFSVASGLDMVIVQKAEGHAPTRPSAPLGSRRPLHCTAMGKAHLAALPHGAREQLLARIPYPRLTERTVADATQLRSQLDVFRLRGYAIDDEELSPGFRCVSAAVPGEADEVLGTLSIAGPCFRLSTERAHQLGPELAAAARRLGEAVSRRAGRRPARPGAPVVPLLTDEHSFQGRAPAWDAASRSLVWADALAPAVLRANAAGPPKRLFGFAGPLRALAALGGEDGWFAVAEGADGAEALLLARDGEARPGAPALSRADARRVRAALRVPGGPLWLALEETPDEPAGLFTLDDAGLERRLTLDAAPSDMALGPGGHDLFVCREATGEIHRFVLDSPGGPLGPRRLLVRLDPIHGRPSALAVQDDGHVWVALRDGWGVARLDRTGTGMRLLPLPVPRPTGLAFGGPGGDVLYVTSERIGLTPQQLAEAPDSGGVFVLDRGLRDALLR</sequence>
<dbReference type="SUPFAM" id="SSF63829">
    <property type="entry name" value="Calcium-dependent phosphotriesterase"/>
    <property type="match status" value="1"/>
</dbReference>
<accession>A0ABT1LGC8</accession>
<dbReference type="Pfam" id="PF01614">
    <property type="entry name" value="IclR_C"/>
    <property type="match status" value="1"/>
</dbReference>
<keyword evidence="7" id="KW-1185">Reference proteome</keyword>
<feature type="domain" description="IclR-ED" evidence="5">
    <location>
        <begin position="83"/>
        <end position="266"/>
    </location>
</feature>
<evidence type="ECO:0000256" key="1">
    <source>
        <dbReference type="ARBA" id="ARBA00023015"/>
    </source>
</evidence>
<evidence type="ECO:0000313" key="6">
    <source>
        <dbReference type="EMBL" id="MCP8940559.1"/>
    </source>
</evidence>
<dbReference type="Pfam" id="PF08450">
    <property type="entry name" value="SGL"/>
    <property type="match status" value="1"/>
</dbReference>
<evidence type="ECO:0000313" key="7">
    <source>
        <dbReference type="Proteomes" id="UP001205890"/>
    </source>
</evidence>
<keyword evidence="1" id="KW-0805">Transcription regulation</keyword>
<dbReference type="EMBL" id="JANCLU010000023">
    <property type="protein sequence ID" value="MCP8940559.1"/>
    <property type="molecule type" value="Genomic_DNA"/>
</dbReference>
<dbReference type="SUPFAM" id="SSF55781">
    <property type="entry name" value="GAF domain-like"/>
    <property type="match status" value="1"/>
</dbReference>
<dbReference type="InterPro" id="IPR005511">
    <property type="entry name" value="SMP-30"/>
</dbReference>
<evidence type="ECO:0000256" key="2">
    <source>
        <dbReference type="ARBA" id="ARBA00023125"/>
    </source>
</evidence>